<gene>
    <name evidence="4" type="ordered locus">Amico_1010</name>
</gene>
<feature type="domain" description="Nudix hydrolase" evidence="3">
    <location>
        <begin position="8"/>
        <end position="135"/>
    </location>
</feature>
<name>D5EF02_AMICL</name>
<reference evidence="4 5" key="1">
    <citation type="journal article" date="2010" name="Stand. Genomic Sci.">
        <title>Complete genome sequence of Aminobacterium colombiense type strain (ALA-1).</title>
        <authorList>
            <person name="Chertkov O."/>
            <person name="Sikorski J."/>
            <person name="Brambilla E."/>
            <person name="Lapidus A."/>
            <person name="Copeland A."/>
            <person name="Glavina Del Rio T."/>
            <person name="Nolan M."/>
            <person name="Lucas S."/>
            <person name="Tice H."/>
            <person name="Cheng J.F."/>
            <person name="Han C."/>
            <person name="Detter J.C."/>
            <person name="Bruce D."/>
            <person name="Tapia R."/>
            <person name="Goodwin L."/>
            <person name="Pitluck S."/>
            <person name="Liolios K."/>
            <person name="Ivanova N."/>
            <person name="Mavromatis K."/>
            <person name="Ovchinnikova G."/>
            <person name="Pati A."/>
            <person name="Chen A."/>
            <person name="Palaniappan K."/>
            <person name="Land M."/>
            <person name="Hauser L."/>
            <person name="Chang Y.J."/>
            <person name="Jeffries C.D."/>
            <person name="Spring S."/>
            <person name="Rohde M."/>
            <person name="Goker M."/>
            <person name="Bristow J."/>
            <person name="Eisen J.A."/>
            <person name="Markowitz V."/>
            <person name="Hugenholtz P."/>
            <person name="Kyrpides N.C."/>
            <person name="Klenk H.P."/>
        </authorList>
    </citation>
    <scope>NUCLEOTIDE SEQUENCE [LARGE SCALE GENOMIC DNA]</scope>
    <source>
        <strain evidence="5">DSM 12261 / ALA-1</strain>
    </source>
</reference>
<dbReference type="Proteomes" id="UP000002366">
    <property type="component" value="Chromosome"/>
</dbReference>
<dbReference type="PANTHER" id="PTHR43736:SF1">
    <property type="entry name" value="DIHYDRONEOPTERIN TRIPHOSPHATE DIPHOSPHATASE"/>
    <property type="match status" value="1"/>
</dbReference>
<proteinExistence type="inferred from homology"/>
<evidence type="ECO:0000313" key="4">
    <source>
        <dbReference type="EMBL" id="ADE57134.1"/>
    </source>
</evidence>
<dbReference type="STRING" id="572547.Amico_1010"/>
<dbReference type="PRINTS" id="PR00502">
    <property type="entry name" value="NUDIXFAMILY"/>
</dbReference>
<dbReference type="SUPFAM" id="SSF55811">
    <property type="entry name" value="Nudix"/>
    <property type="match status" value="1"/>
</dbReference>
<dbReference type="PANTHER" id="PTHR43736">
    <property type="entry name" value="ADP-RIBOSE PYROPHOSPHATASE"/>
    <property type="match status" value="1"/>
</dbReference>
<dbReference type="GO" id="GO:0016787">
    <property type="term" value="F:hydrolase activity"/>
    <property type="evidence" value="ECO:0007669"/>
    <property type="project" value="UniProtKB-KW"/>
</dbReference>
<dbReference type="CDD" id="cd02883">
    <property type="entry name" value="NUDIX_Hydrolase"/>
    <property type="match status" value="1"/>
</dbReference>
<sequence length="164" mass="18810">MSCEHYGNNTIIVFCFIIDKDKILLIRRTKEPYANTLTVPGGKKEHGESLSQACIREVEEETGLTPCSLELAGMVHNYQENNPQETLTFYFTCRSYSGDLKSGEEGVVEWYDIDESFTLHDMNLFYLQIAPFVFSRKKFPFEGQIVLSEKGDIIRSTIDYLKAL</sequence>
<comment type="similarity">
    <text evidence="2">Belongs to the Nudix hydrolase family.</text>
</comment>
<keyword evidence="1 2" id="KW-0378">Hydrolase</keyword>
<dbReference type="InterPro" id="IPR015797">
    <property type="entry name" value="NUDIX_hydrolase-like_dom_sf"/>
</dbReference>
<dbReference type="InterPro" id="IPR020476">
    <property type="entry name" value="Nudix_hydrolase"/>
</dbReference>
<evidence type="ECO:0000259" key="3">
    <source>
        <dbReference type="PROSITE" id="PS51462"/>
    </source>
</evidence>
<dbReference type="PROSITE" id="PS00893">
    <property type="entry name" value="NUDIX_BOX"/>
    <property type="match status" value="1"/>
</dbReference>
<dbReference type="eggNOG" id="COG1051">
    <property type="taxonomic scope" value="Bacteria"/>
</dbReference>
<dbReference type="Pfam" id="PF00293">
    <property type="entry name" value="NUDIX"/>
    <property type="match status" value="1"/>
</dbReference>
<dbReference type="KEGG" id="aco:Amico_1010"/>
<dbReference type="EMBL" id="CP001997">
    <property type="protein sequence ID" value="ADE57134.1"/>
    <property type="molecule type" value="Genomic_DNA"/>
</dbReference>
<dbReference type="Gene3D" id="3.90.79.10">
    <property type="entry name" value="Nucleoside Triphosphate Pyrophosphohydrolase"/>
    <property type="match status" value="1"/>
</dbReference>
<evidence type="ECO:0000256" key="1">
    <source>
        <dbReference type="ARBA" id="ARBA00022801"/>
    </source>
</evidence>
<dbReference type="InterPro" id="IPR000086">
    <property type="entry name" value="NUDIX_hydrolase_dom"/>
</dbReference>
<evidence type="ECO:0000256" key="2">
    <source>
        <dbReference type="RuleBase" id="RU003476"/>
    </source>
</evidence>
<keyword evidence="5" id="KW-1185">Reference proteome</keyword>
<accession>D5EF02</accession>
<organism evidence="4 5">
    <name type="scientific">Aminobacterium colombiense (strain DSM 12261 / ALA-1)</name>
    <dbReference type="NCBI Taxonomy" id="572547"/>
    <lineage>
        <taxon>Bacteria</taxon>
        <taxon>Thermotogati</taxon>
        <taxon>Synergistota</taxon>
        <taxon>Synergistia</taxon>
        <taxon>Synergistales</taxon>
        <taxon>Aminobacteriaceae</taxon>
        <taxon>Aminobacterium</taxon>
    </lineage>
</organism>
<dbReference type="RefSeq" id="WP_013048397.1">
    <property type="nucleotide sequence ID" value="NC_014011.1"/>
</dbReference>
<dbReference type="HOGENOM" id="CLU_1615575_0_0_0"/>
<protein>
    <submittedName>
        <fullName evidence="4">NUDIX hydrolase</fullName>
    </submittedName>
</protein>
<dbReference type="PROSITE" id="PS51462">
    <property type="entry name" value="NUDIX"/>
    <property type="match status" value="1"/>
</dbReference>
<dbReference type="InterPro" id="IPR020084">
    <property type="entry name" value="NUDIX_hydrolase_CS"/>
</dbReference>
<dbReference type="AlphaFoldDB" id="D5EF02"/>
<evidence type="ECO:0000313" key="5">
    <source>
        <dbReference type="Proteomes" id="UP000002366"/>
    </source>
</evidence>